<dbReference type="Proteomes" id="UP000193391">
    <property type="component" value="Unassembled WGS sequence"/>
</dbReference>
<dbReference type="PANTHER" id="PTHR48105">
    <property type="entry name" value="THIOREDOXIN REDUCTASE 1-RELATED-RELATED"/>
    <property type="match status" value="1"/>
</dbReference>
<accession>A0A1Y2L3Q7</accession>
<dbReference type="InterPro" id="IPR023753">
    <property type="entry name" value="FAD/NAD-binding_dom"/>
</dbReference>
<feature type="domain" description="FAD/NAD(P)-binding" evidence="4">
    <location>
        <begin position="10"/>
        <end position="275"/>
    </location>
</feature>
<dbReference type="InterPro" id="IPR036188">
    <property type="entry name" value="FAD/NAD-bd_sf"/>
</dbReference>
<sequence length="305" mass="32768">MEYDYGVYDYDVIVIGGSFSGMSASLQLVRARKNVLVLDGGLPRNRFAKASYGFLGQDGRAPNDILADARAQLMKYPTLSWKNDLAITARRSGRLLEVETQDGLKLSARALILATGVTDTLPDIPGIAERWGGSVFHCPYCHGYELNQQAMGVLASSALAMHQALMLPDWGPTTLFLNNAFDPDETQLSQLARRHVTLERTPVRKITGDKATMILEDGRQIHLAGLLIQTRTDVTSPLAQQLGCTFADGPLGAFIQTDAMMETSIPGVFACGDNMLGAGAVALAVGNGGRAGAAAHHSLMFWDDA</sequence>
<dbReference type="OrthoDB" id="9786503at2"/>
<keyword evidence="3" id="KW-0560">Oxidoreductase</keyword>
<evidence type="ECO:0000313" key="6">
    <source>
        <dbReference type="Proteomes" id="UP000193391"/>
    </source>
</evidence>
<protein>
    <recommendedName>
        <fullName evidence="1">Thioredoxin reductase</fullName>
    </recommendedName>
</protein>
<dbReference type="InterPro" id="IPR050097">
    <property type="entry name" value="Ferredoxin-NADP_redctase_2"/>
</dbReference>
<evidence type="ECO:0000256" key="3">
    <source>
        <dbReference type="ARBA" id="ARBA00023002"/>
    </source>
</evidence>
<keyword evidence="6" id="KW-1185">Reference proteome</keyword>
<dbReference type="EMBL" id="JFKA01000001">
    <property type="protein sequence ID" value="OSQ40455.1"/>
    <property type="molecule type" value="Genomic_DNA"/>
</dbReference>
<evidence type="ECO:0000256" key="2">
    <source>
        <dbReference type="ARBA" id="ARBA00022630"/>
    </source>
</evidence>
<name>A0A1Y2L3Q7_9PROT</name>
<dbReference type="AlphaFoldDB" id="A0A1Y2L3Q7"/>
<dbReference type="GO" id="GO:0016491">
    <property type="term" value="F:oxidoreductase activity"/>
    <property type="evidence" value="ECO:0007669"/>
    <property type="project" value="UniProtKB-KW"/>
</dbReference>
<dbReference type="STRING" id="1293891.TMES_01265"/>
<reference evidence="5 6" key="1">
    <citation type="submission" date="2014-03" db="EMBL/GenBank/DDBJ databases">
        <title>The draft genome sequence of Thalassospira mesophila JCM 18969.</title>
        <authorList>
            <person name="Lai Q."/>
            <person name="Shao Z."/>
        </authorList>
    </citation>
    <scope>NUCLEOTIDE SEQUENCE [LARGE SCALE GENOMIC DNA]</scope>
    <source>
        <strain evidence="5 6">JCM 18969</strain>
    </source>
</reference>
<comment type="caution">
    <text evidence="5">The sequence shown here is derived from an EMBL/GenBank/DDBJ whole genome shotgun (WGS) entry which is preliminary data.</text>
</comment>
<organism evidence="5 6">
    <name type="scientific">Thalassospira mesophila</name>
    <dbReference type="NCBI Taxonomy" id="1293891"/>
    <lineage>
        <taxon>Bacteria</taxon>
        <taxon>Pseudomonadati</taxon>
        <taxon>Pseudomonadota</taxon>
        <taxon>Alphaproteobacteria</taxon>
        <taxon>Rhodospirillales</taxon>
        <taxon>Thalassospiraceae</taxon>
        <taxon>Thalassospira</taxon>
    </lineage>
</organism>
<dbReference type="SUPFAM" id="SSF51905">
    <property type="entry name" value="FAD/NAD(P)-binding domain"/>
    <property type="match status" value="1"/>
</dbReference>
<dbReference type="PRINTS" id="PR00469">
    <property type="entry name" value="PNDRDTASEII"/>
</dbReference>
<dbReference type="Gene3D" id="3.50.50.60">
    <property type="entry name" value="FAD/NAD(P)-binding domain"/>
    <property type="match status" value="2"/>
</dbReference>
<evidence type="ECO:0000259" key="4">
    <source>
        <dbReference type="Pfam" id="PF07992"/>
    </source>
</evidence>
<dbReference type="PRINTS" id="PR00368">
    <property type="entry name" value="FADPNR"/>
</dbReference>
<dbReference type="RefSeq" id="WP_085578667.1">
    <property type="nucleotide sequence ID" value="NZ_JFKA01000001.1"/>
</dbReference>
<keyword evidence="2" id="KW-0285">Flavoprotein</keyword>
<evidence type="ECO:0000256" key="1">
    <source>
        <dbReference type="ARBA" id="ARBA00018719"/>
    </source>
</evidence>
<gene>
    <name evidence="5" type="ORF">TMES_01265</name>
</gene>
<dbReference type="Pfam" id="PF07992">
    <property type="entry name" value="Pyr_redox_2"/>
    <property type="match status" value="1"/>
</dbReference>
<proteinExistence type="predicted"/>
<evidence type="ECO:0000313" key="5">
    <source>
        <dbReference type="EMBL" id="OSQ40455.1"/>
    </source>
</evidence>